<dbReference type="KEGG" id="aagg:ETAA8_66060"/>
<gene>
    <name evidence="1" type="ORF">ETAA8_66060</name>
</gene>
<sequence length="132" mass="14096">MPPNVPAAPQPIASTPVNKPPYTIEPIVVGEAVSADEAFQKFVAHYGQNRVIRLVLQFADGDAPPQTGDWLKASLRQLTPPGIPQSVHVSRQGARATAIVGPARPLASLHGSFKWNANAVLDYPSRTVTVPM</sequence>
<proteinExistence type="predicted"/>
<organism evidence="1 2">
    <name type="scientific">Anatilimnocola aggregata</name>
    <dbReference type="NCBI Taxonomy" id="2528021"/>
    <lineage>
        <taxon>Bacteria</taxon>
        <taxon>Pseudomonadati</taxon>
        <taxon>Planctomycetota</taxon>
        <taxon>Planctomycetia</taxon>
        <taxon>Pirellulales</taxon>
        <taxon>Pirellulaceae</taxon>
        <taxon>Anatilimnocola</taxon>
    </lineage>
</organism>
<evidence type="ECO:0000313" key="1">
    <source>
        <dbReference type="EMBL" id="QDU31448.1"/>
    </source>
</evidence>
<evidence type="ECO:0000313" key="2">
    <source>
        <dbReference type="Proteomes" id="UP000315017"/>
    </source>
</evidence>
<reference evidence="1 2" key="1">
    <citation type="submission" date="2019-02" db="EMBL/GenBank/DDBJ databases">
        <title>Deep-cultivation of Planctomycetes and their phenomic and genomic characterization uncovers novel biology.</title>
        <authorList>
            <person name="Wiegand S."/>
            <person name="Jogler M."/>
            <person name="Boedeker C."/>
            <person name="Pinto D."/>
            <person name="Vollmers J."/>
            <person name="Rivas-Marin E."/>
            <person name="Kohn T."/>
            <person name="Peeters S.H."/>
            <person name="Heuer A."/>
            <person name="Rast P."/>
            <person name="Oberbeckmann S."/>
            <person name="Bunk B."/>
            <person name="Jeske O."/>
            <person name="Meyerdierks A."/>
            <person name="Storesund J.E."/>
            <person name="Kallscheuer N."/>
            <person name="Luecker S."/>
            <person name="Lage O.M."/>
            <person name="Pohl T."/>
            <person name="Merkel B.J."/>
            <person name="Hornburger P."/>
            <person name="Mueller R.-W."/>
            <person name="Bruemmer F."/>
            <person name="Labrenz M."/>
            <person name="Spormann A.M."/>
            <person name="Op den Camp H."/>
            <person name="Overmann J."/>
            <person name="Amann R."/>
            <person name="Jetten M.S.M."/>
            <person name="Mascher T."/>
            <person name="Medema M.H."/>
            <person name="Devos D.P."/>
            <person name="Kaster A.-K."/>
            <person name="Ovreas L."/>
            <person name="Rohde M."/>
            <person name="Galperin M.Y."/>
            <person name="Jogler C."/>
        </authorList>
    </citation>
    <scope>NUCLEOTIDE SEQUENCE [LARGE SCALE GENOMIC DNA]</scope>
    <source>
        <strain evidence="1 2">ETA_A8</strain>
    </source>
</reference>
<dbReference type="Proteomes" id="UP000315017">
    <property type="component" value="Chromosome"/>
</dbReference>
<dbReference type="EMBL" id="CP036274">
    <property type="protein sequence ID" value="QDU31448.1"/>
    <property type="molecule type" value="Genomic_DNA"/>
</dbReference>
<protein>
    <submittedName>
        <fullName evidence="1">Uncharacterized protein</fullName>
    </submittedName>
</protein>
<accession>A0A517YMJ4</accession>
<dbReference type="AlphaFoldDB" id="A0A517YMJ4"/>
<keyword evidence="2" id="KW-1185">Reference proteome</keyword>
<name>A0A517YMJ4_9BACT</name>